<keyword evidence="3 10" id="KW-0813">Transport</keyword>
<comment type="similarity">
    <text evidence="2 10">Belongs to the mitochondrial carrier (TC 2.A.29) family.</text>
</comment>
<reference evidence="11" key="1">
    <citation type="submission" date="2021-01" db="EMBL/GenBank/DDBJ databases">
        <authorList>
            <person name="Corre E."/>
            <person name="Pelletier E."/>
            <person name="Niang G."/>
            <person name="Scheremetjew M."/>
            <person name="Finn R."/>
            <person name="Kale V."/>
            <person name="Holt S."/>
            <person name="Cochrane G."/>
            <person name="Meng A."/>
            <person name="Brown T."/>
            <person name="Cohen L."/>
        </authorList>
    </citation>
    <scope>NUCLEOTIDE SEQUENCE</scope>
    <source>
        <strain evidence="11">CCAP 1951/1</strain>
    </source>
</reference>
<evidence type="ECO:0000256" key="10">
    <source>
        <dbReference type="RuleBase" id="RU000488"/>
    </source>
</evidence>
<comment type="subcellular location">
    <subcellularLocation>
        <location evidence="1">Mitochondrion membrane</location>
        <topology evidence="1">Multi-pass membrane protein</topology>
    </subcellularLocation>
</comment>
<protein>
    <recommendedName>
        <fullName evidence="12">Mitochondrial carrier protein</fullName>
    </recommendedName>
</protein>
<organism evidence="11">
    <name type="scientific">Neobodo designis</name>
    <name type="common">Flagellated protozoan</name>
    <name type="synonym">Bodo designis</name>
    <dbReference type="NCBI Taxonomy" id="312471"/>
    <lineage>
        <taxon>Eukaryota</taxon>
        <taxon>Discoba</taxon>
        <taxon>Euglenozoa</taxon>
        <taxon>Kinetoplastea</taxon>
        <taxon>Metakinetoplastina</taxon>
        <taxon>Neobodonida</taxon>
        <taxon>Neobodo</taxon>
    </lineage>
</organism>
<evidence type="ECO:0000256" key="9">
    <source>
        <dbReference type="PROSITE-ProRule" id="PRU00282"/>
    </source>
</evidence>
<evidence type="ECO:0000256" key="2">
    <source>
        <dbReference type="ARBA" id="ARBA00006375"/>
    </source>
</evidence>
<keyword evidence="8 9" id="KW-0472">Membrane</keyword>
<dbReference type="SUPFAM" id="SSF103506">
    <property type="entry name" value="Mitochondrial carrier"/>
    <property type="match status" value="1"/>
</dbReference>
<keyword evidence="7" id="KW-0496">Mitochondrion</keyword>
<evidence type="ECO:0008006" key="12">
    <source>
        <dbReference type="Google" id="ProtNLM"/>
    </source>
</evidence>
<feature type="repeat" description="Solcar" evidence="9">
    <location>
        <begin position="104"/>
        <end position="184"/>
    </location>
</feature>
<dbReference type="Gene3D" id="1.50.40.10">
    <property type="entry name" value="Mitochondrial carrier domain"/>
    <property type="match status" value="2"/>
</dbReference>
<evidence type="ECO:0000256" key="1">
    <source>
        <dbReference type="ARBA" id="ARBA00004225"/>
    </source>
</evidence>
<dbReference type="EMBL" id="HBGF01013559">
    <property type="protein sequence ID" value="CAD9104284.1"/>
    <property type="molecule type" value="Transcribed_RNA"/>
</dbReference>
<evidence type="ECO:0000256" key="4">
    <source>
        <dbReference type="ARBA" id="ARBA00022692"/>
    </source>
</evidence>
<dbReference type="InterPro" id="IPR018108">
    <property type="entry name" value="MCP_transmembrane"/>
</dbReference>
<evidence type="ECO:0000256" key="6">
    <source>
        <dbReference type="ARBA" id="ARBA00022989"/>
    </source>
</evidence>
<dbReference type="InterPro" id="IPR023395">
    <property type="entry name" value="MCP_dom_sf"/>
</dbReference>
<accession>A0A7S1PX77</accession>
<keyword evidence="4 9" id="KW-0812">Transmembrane</keyword>
<dbReference type="InterPro" id="IPR050567">
    <property type="entry name" value="Mitochondrial_Carrier"/>
</dbReference>
<dbReference type="Pfam" id="PF00153">
    <property type="entry name" value="Mito_carr"/>
    <property type="match status" value="3"/>
</dbReference>
<keyword evidence="6" id="KW-1133">Transmembrane helix</keyword>
<dbReference type="GO" id="GO:0031966">
    <property type="term" value="C:mitochondrial membrane"/>
    <property type="evidence" value="ECO:0007669"/>
    <property type="project" value="UniProtKB-SubCell"/>
</dbReference>
<feature type="repeat" description="Solcar" evidence="9">
    <location>
        <begin position="11"/>
        <end position="101"/>
    </location>
</feature>
<evidence type="ECO:0000256" key="7">
    <source>
        <dbReference type="ARBA" id="ARBA00023128"/>
    </source>
</evidence>
<sequence length="308" mass="32146">MPALEEFPVPDIHLVELLPGMAAGAVQVALGHPFDTIKTRSQVHADLAGADGARISSRRAARELINEGGVRALYRGALPPILVNGSKRGLQLALWEYVTPLVGGNSFLSGAVAGVAGTLVSCPLHVVKIRAQTSQTTSTSIAAARHIFANEGPRAFYRGLPQHAVRDIGFAGAYLGTYGSLRDSLPAGLPMRPAVAAVVASTVTWVCLQPLDTVKTMSQAGVAPSELLRRIVTGTGEVDEGSRSTARSVARRAWRGLGAALMRAGPVNATGMMVYEAAKKRVVDWEVAHGVEPYRFGGGAPKAAAAAS</sequence>
<dbReference type="PANTHER" id="PTHR45624:SF10">
    <property type="entry name" value="SLC (SOLUTE CARRIER) HOMOLOG"/>
    <property type="match status" value="1"/>
</dbReference>
<name>A0A7S1PX77_NEODS</name>
<dbReference type="AlphaFoldDB" id="A0A7S1PX77"/>
<dbReference type="GO" id="GO:0022857">
    <property type="term" value="F:transmembrane transporter activity"/>
    <property type="evidence" value="ECO:0007669"/>
    <property type="project" value="TreeGrafter"/>
</dbReference>
<dbReference type="PANTHER" id="PTHR45624">
    <property type="entry name" value="MITOCHONDRIAL BASIC AMINO ACIDS TRANSPORTER-RELATED"/>
    <property type="match status" value="1"/>
</dbReference>
<evidence type="ECO:0000256" key="8">
    <source>
        <dbReference type="ARBA" id="ARBA00023136"/>
    </source>
</evidence>
<evidence type="ECO:0000313" key="11">
    <source>
        <dbReference type="EMBL" id="CAD9104284.1"/>
    </source>
</evidence>
<evidence type="ECO:0000256" key="3">
    <source>
        <dbReference type="ARBA" id="ARBA00022448"/>
    </source>
</evidence>
<feature type="repeat" description="Solcar" evidence="9">
    <location>
        <begin position="188"/>
        <end position="281"/>
    </location>
</feature>
<keyword evidence="5" id="KW-0677">Repeat</keyword>
<proteinExistence type="inferred from homology"/>
<gene>
    <name evidence="11" type="ORF">NDES1114_LOCUS8913</name>
</gene>
<dbReference type="PROSITE" id="PS50920">
    <property type="entry name" value="SOLCAR"/>
    <property type="match status" value="3"/>
</dbReference>
<evidence type="ECO:0000256" key="5">
    <source>
        <dbReference type="ARBA" id="ARBA00022737"/>
    </source>
</evidence>